<dbReference type="GeneID" id="43597999"/>
<evidence type="ECO:0000313" key="3">
    <source>
        <dbReference type="Proteomes" id="UP000254866"/>
    </source>
</evidence>
<proteinExistence type="predicted"/>
<dbReference type="RefSeq" id="XP_031870373.1">
    <property type="nucleotide sequence ID" value="XM_032013773.1"/>
</dbReference>
<keyword evidence="3" id="KW-1185">Reference proteome</keyword>
<evidence type="ECO:0000256" key="1">
    <source>
        <dbReference type="SAM" id="MobiDB-lite"/>
    </source>
</evidence>
<feature type="region of interest" description="Disordered" evidence="1">
    <location>
        <begin position="1"/>
        <end position="24"/>
    </location>
</feature>
<evidence type="ECO:0000313" key="2">
    <source>
        <dbReference type="EMBL" id="RDL37717.1"/>
    </source>
</evidence>
<protein>
    <submittedName>
        <fullName evidence="2">Uncharacterized protein</fullName>
    </submittedName>
</protein>
<sequence>MNNAKGPEDSSPQGSPRMREPQYTAAEKWHSAELTRARKWLPDTCSGSYANTAARLWTIGRNNRPKGRGLAEDAPLGKSLDVKANIMSPDQAYPHAVVGSQALSNPN</sequence>
<name>A0A370TQA9_9HELO</name>
<gene>
    <name evidence="2" type="ORF">BP5553_05150</name>
</gene>
<comment type="caution">
    <text evidence="2">The sequence shown here is derived from an EMBL/GenBank/DDBJ whole genome shotgun (WGS) entry which is preliminary data.</text>
</comment>
<dbReference type="EMBL" id="NPIC01000003">
    <property type="protein sequence ID" value="RDL37717.1"/>
    <property type="molecule type" value="Genomic_DNA"/>
</dbReference>
<dbReference type="Proteomes" id="UP000254866">
    <property type="component" value="Unassembled WGS sequence"/>
</dbReference>
<reference evidence="2 3" key="1">
    <citation type="journal article" date="2018" name="IMA Fungus">
        <title>IMA Genome-F 9: Draft genome sequence of Annulohypoxylon stygium, Aspergillus mulundensis, Berkeleyomyces basicola (syn. Thielaviopsis basicola), Ceratocystis smalleyi, two Cercospora beticola strains, Coleophoma cylindrospora, Fusarium fracticaudum, Phialophora cf. hyalina, and Morchella septimelata.</title>
        <authorList>
            <person name="Wingfield B.D."/>
            <person name="Bills G.F."/>
            <person name="Dong Y."/>
            <person name="Huang W."/>
            <person name="Nel W.J."/>
            <person name="Swalarsk-Parry B.S."/>
            <person name="Vaghefi N."/>
            <person name="Wilken P.M."/>
            <person name="An Z."/>
            <person name="de Beer Z.W."/>
            <person name="De Vos L."/>
            <person name="Chen L."/>
            <person name="Duong T.A."/>
            <person name="Gao Y."/>
            <person name="Hammerbacher A."/>
            <person name="Kikkert J.R."/>
            <person name="Li Y."/>
            <person name="Li H."/>
            <person name="Li K."/>
            <person name="Li Q."/>
            <person name="Liu X."/>
            <person name="Ma X."/>
            <person name="Naidoo K."/>
            <person name="Pethybridge S.J."/>
            <person name="Sun J."/>
            <person name="Steenkamp E.T."/>
            <person name="van der Nest M.A."/>
            <person name="van Wyk S."/>
            <person name="Wingfield M.J."/>
            <person name="Xiong C."/>
            <person name="Yue Q."/>
            <person name="Zhang X."/>
        </authorList>
    </citation>
    <scope>NUCLEOTIDE SEQUENCE [LARGE SCALE GENOMIC DNA]</scope>
    <source>
        <strain evidence="2 3">BP 5553</strain>
    </source>
</reference>
<accession>A0A370TQA9</accession>
<organism evidence="2 3">
    <name type="scientific">Venustampulla echinocandica</name>
    <dbReference type="NCBI Taxonomy" id="2656787"/>
    <lineage>
        <taxon>Eukaryota</taxon>
        <taxon>Fungi</taxon>
        <taxon>Dikarya</taxon>
        <taxon>Ascomycota</taxon>
        <taxon>Pezizomycotina</taxon>
        <taxon>Leotiomycetes</taxon>
        <taxon>Helotiales</taxon>
        <taxon>Pleuroascaceae</taxon>
        <taxon>Venustampulla</taxon>
    </lineage>
</organism>
<dbReference type="AlphaFoldDB" id="A0A370TQA9"/>